<evidence type="ECO:0000256" key="3">
    <source>
        <dbReference type="SAM" id="Coils"/>
    </source>
</evidence>
<organism evidence="7 8">
    <name type="scientific">Erythrobacter litoralis</name>
    <dbReference type="NCBI Taxonomy" id="39960"/>
    <lineage>
        <taxon>Bacteria</taxon>
        <taxon>Pseudomonadati</taxon>
        <taxon>Pseudomonadota</taxon>
        <taxon>Alphaproteobacteria</taxon>
        <taxon>Sphingomonadales</taxon>
        <taxon>Erythrobacteraceae</taxon>
        <taxon>Erythrobacter/Porphyrobacter group</taxon>
        <taxon>Erythrobacter</taxon>
    </lineage>
</organism>
<evidence type="ECO:0000256" key="1">
    <source>
        <dbReference type="ARBA" id="ARBA00009477"/>
    </source>
</evidence>
<proteinExistence type="inferred from homology"/>
<evidence type="ECO:0000313" key="7">
    <source>
        <dbReference type="EMBL" id="KEO93173.1"/>
    </source>
</evidence>
<dbReference type="EMBL" id="JMIX01000006">
    <property type="protein sequence ID" value="KEO93173.1"/>
    <property type="molecule type" value="Genomic_DNA"/>
</dbReference>
<comment type="similarity">
    <text evidence="1">Belongs to the membrane fusion protein (MFP) (TC 8.A.1) family.</text>
</comment>
<sequence length="360" mass="35982">MKTRPIALLAALAAMAGLPACSSPQSEQAGSDAGEPAQAPDGLAIETAEVMEIDGVPLGSVPGTITLPPEARVAVTAPFPGAAVRVYVIEGQRVARGDPLALVRAAEPVQISGELARARSAEKLAEARAKRLAQLAEEGIIAEARADEAQAEYEQARATRAEAARLAALGGIGPDGTMTLAAPISGRVAHVGVETGGGVDGMGAPFVIEADGAYQVELQLPERLAREVRPGMAVEIALPGADGGALQVGGRIIAVAPSIDPATRSVMARASIGAAPGVGAGRNVSVMIRGGGAGLAVPERAVSRIGGADHVFVREGEDWAPRPVVVGAVGGGQAVIAEGLEAGETVAASSIAELKAMSAE</sequence>
<feature type="chain" id="PRO_5001697431" evidence="4">
    <location>
        <begin position="23"/>
        <end position="360"/>
    </location>
</feature>
<dbReference type="Gene3D" id="2.40.50.100">
    <property type="match status" value="1"/>
</dbReference>
<dbReference type="NCBIfam" id="TIGR01730">
    <property type="entry name" value="RND_mfp"/>
    <property type="match status" value="1"/>
</dbReference>
<dbReference type="Pfam" id="PF25954">
    <property type="entry name" value="Beta-barrel_RND_2"/>
    <property type="match status" value="1"/>
</dbReference>
<evidence type="ECO:0000313" key="8">
    <source>
        <dbReference type="Proteomes" id="UP000027866"/>
    </source>
</evidence>
<feature type="signal peptide" evidence="4">
    <location>
        <begin position="1"/>
        <end position="22"/>
    </location>
</feature>
<dbReference type="Gene3D" id="1.10.287.470">
    <property type="entry name" value="Helix hairpin bin"/>
    <property type="match status" value="1"/>
</dbReference>
<dbReference type="PANTHER" id="PTHR30097:SF4">
    <property type="entry name" value="SLR6042 PROTEIN"/>
    <property type="match status" value="1"/>
</dbReference>
<evidence type="ECO:0000256" key="2">
    <source>
        <dbReference type="ARBA" id="ARBA00022448"/>
    </source>
</evidence>
<dbReference type="InterPro" id="IPR058649">
    <property type="entry name" value="CzcB_C"/>
</dbReference>
<evidence type="ECO:0000259" key="6">
    <source>
        <dbReference type="Pfam" id="PF25975"/>
    </source>
</evidence>
<feature type="coiled-coil region" evidence="3">
    <location>
        <begin position="132"/>
        <end position="166"/>
    </location>
</feature>
<feature type="domain" description="CzcB-like C-terminal circularly permuted SH3-like" evidence="6">
    <location>
        <begin position="295"/>
        <end position="349"/>
    </location>
</feature>
<dbReference type="AlphaFoldDB" id="A0A074MMX2"/>
<reference evidence="7 8" key="1">
    <citation type="submission" date="2014-04" db="EMBL/GenBank/DDBJ databases">
        <title>A comprehensive comparison of genomes of Erythrobacter spp. Strains.</title>
        <authorList>
            <person name="Zheng Q."/>
        </authorList>
    </citation>
    <scope>NUCLEOTIDE SEQUENCE [LARGE SCALE GENOMIC DNA]</scope>
    <source>
        <strain evidence="7 8">DSM 8509</strain>
    </source>
</reference>
<dbReference type="Proteomes" id="UP000027866">
    <property type="component" value="Unassembled WGS sequence"/>
</dbReference>
<comment type="caution">
    <text evidence="7">The sequence shown here is derived from an EMBL/GenBank/DDBJ whole genome shotgun (WGS) entry which is preliminary data.</text>
</comment>
<keyword evidence="3" id="KW-0175">Coiled coil</keyword>
<dbReference type="Gene3D" id="2.40.420.20">
    <property type="match status" value="1"/>
</dbReference>
<dbReference type="GO" id="GO:0016020">
    <property type="term" value="C:membrane"/>
    <property type="evidence" value="ECO:0007669"/>
    <property type="project" value="InterPro"/>
</dbReference>
<dbReference type="GO" id="GO:0030288">
    <property type="term" value="C:outer membrane-bounded periplasmic space"/>
    <property type="evidence" value="ECO:0007669"/>
    <property type="project" value="TreeGrafter"/>
</dbReference>
<dbReference type="InterPro" id="IPR006143">
    <property type="entry name" value="RND_pump_MFP"/>
</dbReference>
<dbReference type="GO" id="GO:0046914">
    <property type="term" value="F:transition metal ion binding"/>
    <property type="evidence" value="ECO:0007669"/>
    <property type="project" value="TreeGrafter"/>
</dbReference>
<evidence type="ECO:0000256" key="4">
    <source>
        <dbReference type="SAM" id="SignalP"/>
    </source>
</evidence>
<dbReference type="PANTHER" id="PTHR30097">
    <property type="entry name" value="CATION EFFLUX SYSTEM PROTEIN CUSB"/>
    <property type="match status" value="1"/>
</dbReference>
<dbReference type="GO" id="GO:0015679">
    <property type="term" value="P:plasma membrane copper ion transport"/>
    <property type="evidence" value="ECO:0007669"/>
    <property type="project" value="TreeGrafter"/>
</dbReference>
<dbReference type="SUPFAM" id="SSF111369">
    <property type="entry name" value="HlyD-like secretion proteins"/>
    <property type="match status" value="1"/>
</dbReference>
<keyword evidence="2" id="KW-0813">Transport</keyword>
<keyword evidence="4" id="KW-0732">Signal</keyword>
<accession>A0A074MMX2</accession>
<evidence type="ECO:0000259" key="5">
    <source>
        <dbReference type="Pfam" id="PF25954"/>
    </source>
</evidence>
<dbReference type="GO" id="GO:0060003">
    <property type="term" value="P:copper ion export"/>
    <property type="evidence" value="ECO:0007669"/>
    <property type="project" value="TreeGrafter"/>
</dbReference>
<dbReference type="GO" id="GO:0022857">
    <property type="term" value="F:transmembrane transporter activity"/>
    <property type="evidence" value="ECO:0007669"/>
    <property type="project" value="InterPro"/>
</dbReference>
<protein>
    <submittedName>
        <fullName evidence="7">Uncharacterized protein</fullName>
    </submittedName>
</protein>
<dbReference type="InterPro" id="IPR058792">
    <property type="entry name" value="Beta-barrel_RND_2"/>
</dbReference>
<keyword evidence="8" id="KW-1185">Reference proteome</keyword>
<dbReference type="RefSeq" id="WP_034903033.1">
    <property type="nucleotide sequence ID" value="NZ_JMIX01000006.1"/>
</dbReference>
<dbReference type="InterPro" id="IPR051909">
    <property type="entry name" value="MFP_Cation_Efflux"/>
</dbReference>
<gene>
    <name evidence="7" type="ORF">EH32_10605</name>
</gene>
<name>A0A074MMX2_9SPHN</name>
<feature type="domain" description="CusB-like beta-barrel" evidence="5">
    <location>
        <begin position="216"/>
        <end position="272"/>
    </location>
</feature>
<dbReference type="Pfam" id="PF25975">
    <property type="entry name" value="CzcB_C"/>
    <property type="match status" value="1"/>
</dbReference>
<dbReference type="Gene3D" id="2.40.30.170">
    <property type="match status" value="1"/>
</dbReference>